<dbReference type="EMBL" id="CM029049">
    <property type="protein sequence ID" value="KAG2570723.1"/>
    <property type="molecule type" value="Genomic_DNA"/>
</dbReference>
<keyword evidence="1" id="KW-0732">Signal</keyword>
<reference evidence="2 3" key="1">
    <citation type="submission" date="2020-05" db="EMBL/GenBank/DDBJ databases">
        <title>WGS assembly of Panicum virgatum.</title>
        <authorList>
            <person name="Lovell J.T."/>
            <person name="Jenkins J."/>
            <person name="Shu S."/>
            <person name="Juenger T.E."/>
            <person name="Schmutz J."/>
        </authorList>
    </citation>
    <scope>NUCLEOTIDE SEQUENCE [LARGE SCALE GENOMIC DNA]</scope>
    <source>
        <strain evidence="3">cv. AP13</strain>
    </source>
</reference>
<evidence type="ECO:0000256" key="1">
    <source>
        <dbReference type="SAM" id="SignalP"/>
    </source>
</evidence>
<evidence type="ECO:0000313" key="2">
    <source>
        <dbReference type="EMBL" id="KAG2570723.1"/>
    </source>
</evidence>
<sequence length="93" mass="9856">MKSATVALLILMNLMFTIPYHGHATQGIKAEETTLLPDSYGINGGNSFAGGMTLGRKLIAETSLNSAAVVSTDSSRVVSVNEYNNFISHVRGP</sequence>
<protein>
    <recommendedName>
        <fullName evidence="4">Dirigent protein</fullName>
    </recommendedName>
</protein>
<organism evidence="2 3">
    <name type="scientific">Panicum virgatum</name>
    <name type="common">Blackwell switchgrass</name>
    <dbReference type="NCBI Taxonomy" id="38727"/>
    <lineage>
        <taxon>Eukaryota</taxon>
        <taxon>Viridiplantae</taxon>
        <taxon>Streptophyta</taxon>
        <taxon>Embryophyta</taxon>
        <taxon>Tracheophyta</taxon>
        <taxon>Spermatophyta</taxon>
        <taxon>Magnoliopsida</taxon>
        <taxon>Liliopsida</taxon>
        <taxon>Poales</taxon>
        <taxon>Poaceae</taxon>
        <taxon>PACMAD clade</taxon>
        <taxon>Panicoideae</taxon>
        <taxon>Panicodae</taxon>
        <taxon>Paniceae</taxon>
        <taxon>Panicinae</taxon>
        <taxon>Panicum</taxon>
        <taxon>Panicum sect. Hiantes</taxon>
    </lineage>
</organism>
<accession>A0A8T0QA00</accession>
<proteinExistence type="predicted"/>
<evidence type="ECO:0008006" key="4">
    <source>
        <dbReference type="Google" id="ProtNLM"/>
    </source>
</evidence>
<dbReference type="Proteomes" id="UP000823388">
    <property type="component" value="Chromosome 7K"/>
</dbReference>
<evidence type="ECO:0000313" key="3">
    <source>
        <dbReference type="Proteomes" id="UP000823388"/>
    </source>
</evidence>
<feature type="signal peptide" evidence="1">
    <location>
        <begin position="1"/>
        <end position="24"/>
    </location>
</feature>
<keyword evidence="3" id="KW-1185">Reference proteome</keyword>
<dbReference type="AlphaFoldDB" id="A0A8T0QA00"/>
<gene>
    <name evidence="2" type="ORF">PVAP13_7KG023400</name>
</gene>
<name>A0A8T0QA00_PANVG</name>
<feature type="chain" id="PRO_5035907299" description="Dirigent protein" evidence="1">
    <location>
        <begin position="25"/>
        <end position="93"/>
    </location>
</feature>
<comment type="caution">
    <text evidence="2">The sequence shown here is derived from an EMBL/GenBank/DDBJ whole genome shotgun (WGS) entry which is preliminary data.</text>
</comment>